<comment type="caution">
    <text evidence="2">The sequence shown here is derived from an EMBL/GenBank/DDBJ whole genome shotgun (WGS) entry which is preliminary data.</text>
</comment>
<dbReference type="PANTHER" id="PTHR23274">
    <property type="entry name" value="DNA HELICASE-RELATED"/>
    <property type="match status" value="1"/>
</dbReference>
<dbReference type="InterPro" id="IPR027417">
    <property type="entry name" value="P-loop_NTPase"/>
</dbReference>
<organism evidence="2 3">
    <name type="scientific">Rhododendron griersonianum</name>
    <dbReference type="NCBI Taxonomy" id="479676"/>
    <lineage>
        <taxon>Eukaryota</taxon>
        <taxon>Viridiplantae</taxon>
        <taxon>Streptophyta</taxon>
        <taxon>Embryophyta</taxon>
        <taxon>Tracheophyta</taxon>
        <taxon>Spermatophyta</taxon>
        <taxon>Magnoliopsida</taxon>
        <taxon>eudicotyledons</taxon>
        <taxon>Gunneridae</taxon>
        <taxon>Pentapetalae</taxon>
        <taxon>asterids</taxon>
        <taxon>Ericales</taxon>
        <taxon>Ericaceae</taxon>
        <taxon>Ericoideae</taxon>
        <taxon>Rhodoreae</taxon>
        <taxon>Rhododendron</taxon>
    </lineage>
</organism>
<dbReference type="GO" id="GO:0005657">
    <property type="term" value="C:replication fork"/>
    <property type="evidence" value="ECO:0007669"/>
    <property type="project" value="TreeGrafter"/>
</dbReference>
<dbReference type="SUPFAM" id="SSF52540">
    <property type="entry name" value="P-loop containing nucleoside triphosphate hydrolases"/>
    <property type="match status" value="1"/>
</dbReference>
<dbReference type="GO" id="GO:0006260">
    <property type="term" value="P:DNA replication"/>
    <property type="evidence" value="ECO:0007669"/>
    <property type="project" value="TreeGrafter"/>
</dbReference>
<evidence type="ECO:0000313" key="2">
    <source>
        <dbReference type="EMBL" id="KAG5529159.1"/>
    </source>
</evidence>
<evidence type="ECO:0000259" key="1">
    <source>
        <dbReference type="Pfam" id="PF21530"/>
    </source>
</evidence>
<feature type="domain" description="DNA helicase Pif1-like 2B" evidence="1">
    <location>
        <begin position="18"/>
        <end position="62"/>
    </location>
</feature>
<dbReference type="InterPro" id="IPR049163">
    <property type="entry name" value="Pif1-like_2B_dom"/>
</dbReference>
<protein>
    <recommendedName>
        <fullName evidence="1">DNA helicase Pif1-like 2B domain-containing protein</fullName>
    </recommendedName>
</protein>
<dbReference type="EMBL" id="JACTNZ010000010">
    <property type="protein sequence ID" value="KAG5529159.1"/>
    <property type="molecule type" value="Genomic_DNA"/>
</dbReference>
<accession>A0AAV6IRI4</accession>
<proteinExistence type="predicted"/>
<reference evidence="2" key="1">
    <citation type="submission" date="2020-08" db="EMBL/GenBank/DDBJ databases">
        <title>Plant Genome Project.</title>
        <authorList>
            <person name="Zhang R.-G."/>
        </authorList>
    </citation>
    <scope>NUCLEOTIDE SEQUENCE</scope>
    <source>
        <strain evidence="2">WSP0</strain>
        <tissue evidence="2">Leaf</tissue>
    </source>
</reference>
<keyword evidence="3" id="KW-1185">Reference proteome</keyword>
<evidence type="ECO:0000313" key="3">
    <source>
        <dbReference type="Proteomes" id="UP000823749"/>
    </source>
</evidence>
<sequence length="137" mass="15180">MSNDDEHDRTITNRYPPEFLNSLNPSGLPPFKLDLKIRCPIMLLRNIAPKAGLCNGTRLMVTRRQFPVRLAYAITINKSQGQPVKFVGVDLRTPVFSHGQLSVALSRCTSGDHTSVLLSSDASNSTTNIVYPEILLQ</sequence>
<dbReference type="Pfam" id="PF21530">
    <property type="entry name" value="Pif1_2B_dom"/>
    <property type="match status" value="1"/>
</dbReference>
<dbReference type="CDD" id="cd18809">
    <property type="entry name" value="SF1_C_RecD"/>
    <property type="match status" value="1"/>
</dbReference>
<gene>
    <name evidence="2" type="ORF">RHGRI_029740</name>
</gene>
<dbReference type="Proteomes" id="UP000823749">
    <property type="component" value="Chromosome 10"/>
</dbReference>
<dbReference type="PANTHER" id="PTHR23274:SF51">
    <property type="entry name" value="OS03G0423850 PROTEIN"/>
    <property type="match status" value="1"/>
</dbReference>
<dbReference type="AlphaFoldDB" id="A0AAV6IRI4"/>
<name>A0AAV6IRI4_9ERIC</name>